<gene>
    <name evidence="2" type="ORF">GCM10007359_14910</name>
</gene>
<feature type="transmembrane region" description="Helical" evidence="1">
    <location>
        <begin position="111"/>
        <end position="128"/>
    </location>
</feature>
<dbReference type="EMBL" id="BMDC01000002">
    <property type="protein sequence ID" value="GGH63529.1"/>
    <property type="molecule type" value="Genomic_DNA"/>
</dbReference>
<keyword evidence="3" id="KW-1185">Reference proteome</keyword>
<dbReference type="AlphaFoldDB" id="A0A917IWB1"/>
<accession>A0A917IWB1</accession>
<name>A0A917IWB1_9MICC</name>
<dbReference type="RefSeq" id="WP_188359736.1">
    <property type="nucleotide sequence ID" value="NZ_BMDC01000002.1"/>
</dbReference>
<feature type="transmembrane region" description="Helical" evidence="1">
    <location>
        <begin position="71"/>
        <end position="91"/>
    </location>
</feature>
<dbReference type="Proteomes" id="UP000600171">
    <property type="component" value="Unassembled WGS sequence"/>
</dbReference>
<comment type="caution">
    <text evidence="2">The sequence shown here is derived from an EMBL/GenBank/DDBJ whole genome shotgun (WGS) entry which is preliminary data.</text>
</comment>
<organism evidence="2 3">
    <name type="scientific">Rothia aerolata</name>
    <dbReference type="NCBI Taxonomy" id="1812262"/>
    <lineage>
        <taxon>Bacteria</taxon>
        <taxon>Bacillati</taxon>
        <taxon>Actinomycetota</taxon>
        <taxon>Actinomycetes</taxon>
        <taxon>Micrococcales</taxon>
        <taxon>Micrococcaceae</taxon>
        <taxon>Rothia</taxon>
    </lineage>
</organism>
<keyword evidence="1" id="KW-0472">Membrane</keyword>
<protein>
    <submittedName>
        <fullName evidence="2">Membrane protein</fullName>
    </submittedName>
</protein>
<sequence length="137" mass="15013">MAPSAQRKNTGFGRLLIVIYWIFSLSAGARAAYQLLRRFDEAPVSITLSAISAVIYIVATVFLAKKDAVSWKIATAALSVELVGVIGVGIFSFIRPELFPLASVWSHFGQGYGYVPLVLPIVGLWWLFHTRKASLAQ</sequence>
<feature type="transmembrane region" description="Helical" evidence="1">
    <location>
        <begin position="12"/>
        <end position="33"/>
    </location>
</feature>
<evidence type="ECO:0000256" key="1">
    <source>
        <dbReference type="SAM" id="Phobius"/>
    </source>
</evidence>
<proteinExistence type="predicted"/>
<reference evidence="2 3" key="1">
    <citation type="journal article" date="2014" name="Int. J. Syst. Evol. Microbiol.">
        <title>Complete genome sequence of Corynebacterium casei LMG S-19264T (=DSM 44701T), isolated from a smear-ripened cheese.</title>
        <authorList>
            <consortium name="US DOE Joint Genome Institute (JGI-PGF)"/>
            <person name="Walter F."/>
            <person name="Albersmeier A."/>
            <person name="Kalinowski J."/>
            <person name="Ruckert C."/>
        </authorList>
    </citation>
    <scope>NUCLEOTIDE SEQUENCE [LARGE SCALE GENOMIC DNA]</scope>
    <source>
        <strain evidence="2 3">CCM 8669</strain>
    </source>
</reference>
<keyword evidence="1" id="KW-1133">Transmembrane helix</keyword>
<evidence type="ECO:0000313" key="2">
    <source>
        <dbReference type="EMBL" id="GGH63529.1"/>
    </source>
</evidence>
<evidence type="ECO:0000313" key="3">
    <source>
        <dbReference type="Proteomes" id="UP000600171"/>
    </source>
</evidence>
<feature type="transmembrane region" description="Helical" evidence="1">
    <location>
        <begin position="45"/>
        <end position="64"/>
    </location>
</feature>
<keyword evidence="1" id="KW-0812">Transmembrane</keyword>